<gene>
    <name evidence="9" type="ORF">ERS852511_01282</name>
</gene>
<evidence type="ECO:0000259" key="7">
    <source>
        <dbReference type="Pfam" id="PF07980"/>
    </source>
</evidence>
<dbReference type="GO" id="GO:0009279">
    <property type="term" value="C:cell outer membrane"/>
    <property type="evidence" value="ECO:0007669"/>
    <property type="project" value="UniProtKB-SubCell"/>
</dbReference>
<accession>A0A174KYF5</accession>
<feature type="domain" description="RagB/SusD" evidence="7">
    <location>
        <begin position="358"/>
        <end position="655"/>
    </location>
</feature>
<dbReference type="SUPFAM" id="SSF48452">
    <property type="entry name" value="TPR-like"/>
    <property type="match status" value="1"/>
</dbReference>
<organism evidence="9 10">
    <name type="scientific">Bacteroides thetaiotaomicron</name>
    <dbReference type="NCBI Taxonomy" id="818"/>
    <lineage>
        <taxon>Bacteria</taxon>
        <taxon>Pseudomonadati</taxon>
        <taxon>Bacteroidota</taxon>
        <taxon>Bacteroidia</taxon>
        <taxon>Bacteroidales</taxon>
        <taxon>Bacteroidaceae</taxon>
        <taxon>Bacteroides</taxon>
    </lineage>
</organism>
<feature type="signal peptide" evidence="6">
    <location>
        <begin position="1"/>
        <end position="21"/>
    </location>
</feature>
<dbReference type="AlphaFoldDB" id="A0A174KYF5"/>
<name>A0A174KYF5_BACT4</name>
<comment type="subcellular location">
    <subcellularLocation>
        <location evidence="1">Cell outer membrane</location>
    </subcellularLocation>
</comment>
<evidence type="ECO:0000256" key="4">
    <source>
        <dbReference type="ARBA" id="ARBA00023136"/>
    </source>
</evidence>
<dbReference type="Pfam" id="PF07980">
    <property type="entry name" value="SusD_RagB"/>
    <property type="match status" value="1"/>
</dbReference>
<evidence type="ECO:0000256" key="3">
    <source>
        <dbReference type="ARBA" id="ARBA00022729"/>
    </source>
</evidence>
<dbReference type="Pfam" id="PF14322">
    <property type="entry name" value="SusD-like_3"/>
    <property type="match status" value="1"/>
</dbReference>
<evidence type="ECO:0000256" key="2">
    <source>
        <dbReference type="ARBA" id="ARBA00006275"/>
    </source>
</evidence>
<evidence type="ECO:0000256" key="6">
    <source>
        <dbReference type="SAM" id="SignalP"/>
    </source>
</evidence>
<dbReference type="EMBL" id="CZAP01000003">
    <property type="protein sequence ID" value="CUP15396.1"/>
    <property type="molecule type" value="Genomic_DNA"/>
</dbReference>
<dbReference type="RefSeq" id="WP_055299038.1">
    <property type="nucleotide sequence ID" value="NZ_CZAP01000003.1"/>
</dbReference>
<evidence type="ECO:0000313" key="10">
    <source>
        <dbReference type="Proteomes" id="UP000095576"/>
    </source>
</evidence>
<keyword evidence="4" id="KW-0472">Membrane</keyword>
<proteinExistence type="inferred from homology"/>
<feature type="domain" description="SusD-like N-terminal" evidence="8">
    <location>
        <begin position="56"/>
        <end position="229"/>
    </location>
</feature>
<sequence>MKRISKIARYAKTILPLCCLASCSYLDVVPPETEDIKDMMKNEDATLSFVYSCYNSLQWGYTDPIDYRTYESSTDEFVVPTLWNRAGQIASWNQLSSQYKPNWDTKYAWQLLYDAIGHCNLFLDLLVKLNPDIAPEKKLRFAAEVKCVKAYYYSRLLERFGPVPIIDTYPEMNMPASSFPGRSHYDYCVDYVVRLLEEAEADLPAVVADDDLGRATSTICKALKARVLLTAASPLWNGSFPYKNWKNTNYETPGYGKELVSNQYSAQKWERALTACEEALTLALGDGKRELLDITQSENIRTGESVPLPVIPGLDTSTPEGQEFQKRVVLMRYVLTAIETVGNKERVWGAGFAQENLDASMPHNLVYANGNWTSMYGGIAPTLNTMESFYTANGVLPDNDKNFPAKDDRLNSAGLSSNSNIIKLNVNREPRYYAWLSFDGDEYSSLITDGNPMFLDMRSSDKQGYNPDKFNRDNSATGFLSKKFVFPSVRFRSNDGWYDKKQFPFPIIRLSELYLNLAECYAYLAEKEGHADYVEKALDKLNDIRRRAGIRELVKADISGNMTLLKWVESERFIELWGEGHRYRDARRWMTAPDYFKAGVREGLNAIQKKDPSFREFNQRVKIDQPFQWANRMYLMPVPASEVYANPQLEQSPEY</sequence>
<feature type="chain" id="PRO_5008026521" evidence="6">
    <location>
        <begin position="22"/>
        <end position="655"/>
    </location>
</feature>
<evidence type="ECO:0000256" key="5">
    <source>
        <dbReference type="ARBA" id="ARBA00023237"/>
    </source>
</evidence>
<reference evidence="9 10" key="1">
    <citation type="submission" date="2015-09" db="EMBL/GenBank/DDBJ databases">
        <authorList>
            <consortium name="Pathogen Informatics"/>
        </authorList>
    </citation>
    <scope>NUCLEOTIDE SEQUENCE [LARGE SCALE GENOMIC DNA]</scope>
    <source>
        <strain evidence="9 10">2789STDY5834899</strain>
    </source>
</reference>
<keyword evidence="3 6" id="KW-0732">Signal</keyword>
<evidence type="ECO:0000313" key="9">
    <source>
        <dbReference type="EMBL" id="CUP15396.1"/>
    </source>
</evidence>
<dbReference type="InterPro" id="IPR012944">
    <property type="entry name" value="SusD_RagB_dom"/>
</dbReference>
<dbReference type="InterPro" id="IPR033985">
    <property type="entry name" value="SusD-like_N"/>
</dbReference>
<dbReference type="InterPro" id="IPR011990">
    <property type="entry name" value="TPR-like_helical_dom_sf"/>
</dbReference>
<protein>
    <submittedName>
        <fullName evidence="9">RagB/SusD domain protein</fullName>
    </submittedName>
</protein>
<evidence type="ECO:0000259" key="8">
    <source>
        <dbReference type="Pfam" id="PF14322"/>
    </source>
</evidence>
<dbReference type="Proteomes" id="UP000095576">
    <property type="component" value="Unassembled WGS sequence"/>
</dbReference>
<keyword evidence="5" id="KW-0998">Cell outer membrane</keyword>
<dbReference type="Gene3D" id="1.25.40.390">
    <property type="match status" value="1"/>
</dbReference>
<evidence type="ECO:0000256" key="1">
    <source>
        <dbReference type="ARBA" id="ARBA00004442"/>
    </source>
</evidence>
<comment type="similarity">
    <text evidence="2">Belongs to the SusD family.</text>
</comment>